<feature type="non-terminal residue" evidence="2">
    <location>
        <position position="1"/>
    </location>
</feature>
<reference evidence="3" key="1">
    <citation type="journal article" date="2019" name="Int. J. Syst. Evol. Microbiol.">
        <title>The Global Catalogue of Microorganisms (GCM) 10K type strain sequencing project: providing services to taxonomists for standard genome sequencing and annotation.</title>
        <authorList>
            <consortium name="The Broad Institute Genomics Platform"/>
            <consortium name="The Broad Institute Genome Sequencing Center for Infectious Disease"/>
            <person name="Wu L."/>
            <person name="Ma J."/>
        </authorList>
    </citation>
    <scope>NUCLEOTIDE SEQUENCE [LARGE SCALE GENOMIC DNA]</scope>
    <source>
        <strain evidence="3">JCM 31486</strain>
    </source>
</reference>
<organism evidence="2 3">
    <name type="scientific">Kibdelosporangium lantanae</name>
    <dbReference type="NCBI Taxonomy" id="1497396"/>
    <lineage>
        <taxon>Bacteria</taxon>
        <taxon>Bacillati</taxon>
        <taxon>Actinomycetota</taxon>
        <taxon>Actinomycetes</taxon>
        <taxon>Pseudonocardiales</taxon>
        <taxon>Pseudonocardiaceae</taxon>
        <taxon>Kibdelosporangium</taxon>
    </lineage>
</organism>
<evidence type="ECO:0000313" key="2">
    <source>
        <dbReference type="EMBL" id="MFD1051179.1"/>
    </source>
</evidence>
<feature type="transmembrane region" description="Helical" evidence="1">
    <location>
        <begin position="49"/>
        <end position="70"/>
    </location>
</feature>
<evidence type="ECO:0000313" key="3">
    <source>
        <dbReference type="Proteomes" id="UP001597045"/>
    </source>
</evidence>
<evidence type="ECO:0008006" key="4">
    <source>
        <dbReference type="Google" id="ProtNLM"/>
    </source>
</evidence>
<keyword evidence="1" id="KW-0812">Transmembrane</keyword>
<keyword evidence="1" id="KW-1133">Transmembrane helix</keyword>
<name>A0ABW3MNM4_9PSEU</name>
<evidence type="ECO:0000256" key="1">
    <source>
        <dbReference type="SAM" id="Phobius"/>
    </source>
</evidence>
<dbReference type="Proteomes" id="UP001597045">
    <property type="component" value="Unassembled WGS sequence"/>
</dbReference>
<gene>
    <name evidence="2" type="ORF">ACFQ1S_39425</name>
</gene>
<protein>
    <recommendedName>
        <fullName evidence="4">YhfC family intramembrane metalloprotease</fullName>
    </recommendedName>
</protein>
<feature type="transmembrane region" description="Helical" evidence="1">
    <location>
        <begin position="14"/>
        <end position="37"/>
    </location>
</feature>
<feature type="transmembrane region" description="Helical" evidence="1">
    <location>
        <begin position="77"/>
        <end position="96"/>
    </location>
</feature>
<accession>A0ABW3MNM4</accession>
<keyword evidence="3" id="KW-1185">Reference proteome</keyword>
<comment type="caution">
    <text evidence="2">The sequence shown here is derived from an EMBL/GenBank/DDBJ whole genome shotgun (WGS) entry which is preliminary data.</text>
</comment>
<keyword evidence="1" id="KW-0472">Membrane</keyword>
<proteinExistence type="predicted"/>
<feature type="transmembrane region" description="Helical" evidence="1">
    <location>
        <begin position="102"/>
        <end position="121"/>
    </location>
</feature>
<dbReference type="EMBL" id="JBHTIS010003393">
    <property type="protein sequence ID" value="MFD1051179.1"/>
    <property type="molecule type" value="Genomic_DNA"/>
</dbReference>
<sequence>VVGAGDPTDRPGQVAGAAAFGITMAVIEFLFAPFQGIMHGGLVESMPDLVAYLIVGEMAGAVLLFVASVVVLRRRGWAFYVVAACWHLAMCVPYVVVGAVSGLVLAPLPLVGLVLITPSRVRRWYG</sequence>